<accession>D8PXT1</accession>
<sequence>MDADYGISGLWRDDGFAWVDQDEDLAESDPDESAESTPNVEIPRLGGRQRVSFSLLPAALTRVLDIPNEDAELVDFLGMINPEASATLLETSFGLRSALLKLRKLGILPNGPLPTFWRALLPRAVPLGLPPLIDRLPTELLSTIFIFLVEAELATKSHTSVRLSHVCSTWRATALGEAALWTHVNVRECDGQWQCARRRVAELYTQRAQMLPLDVAFDAPFGIPRQGPDVCPCTLDLVLTNMPRTRSLSLFWTHEYALRPLSRVPPADKERLESLSVTLDDFTAAHRANTDLVARFAASAPVLRELYWRERALPAGIPYARMTALALGRCPLSEEDVLWILRYAPALTQLNVNLFAARSFSHAPLTHRALQSFRLAGEGTRNGLFSALSFPALRYLWVGTSEQASRALWPDRDAEVWLAFLGRMVRGLESLDLSEVLMEEETLLRSLMLPQLAGLRNLSVQGDTLIAGYDLFQLLRPNPAGSIAPALPNLQKLTLSLCEVRDGVVGRILQSRFEYGMPMSWVVITFLGTYAEHSKDSAMFRQLSASRATNMVYAPQVLTPDEEFCKFILVVNTHNRSGIRRSEINELLRSSDFNSLQLENASKAEGSMRINAIVVHNDIVVH</sequence>
<organism evidence="4">
    <name type="scientific">Schizophyllum commune (strain H4-8 / FGSC 9210)</name>
    <name type="common">Split gill fungus</name>
    <dbReference type="NCBI Taxonomy" id="578458"/>
    <lineage>
        <taxon>Eukaryota</taxon>
        <taxon>Fungi</taxon>
        <taxon>Dikarya</taxon>
        <taxon>Basidiomycota</taxon>
        <taxon>Agaricomycotina</taxon>
        <taxon>Agaricomycetes</taxon>
        <taxon>Agaricomycetidae</taxon>
        <taxon>Agaricales</taxon>
        <taxon>Schizophyllaceae</taxon>
        <taxon>Schizophyllum</taxon>
    </lineage>
</organism>
<dbReference type="InParanoid" id="D8PXT1"/>
<dbReference type="VEuPathDB" id="FungiDB:SCHCODRAFT_02570438"/>
<dbReference type="Gene3D" id="3.80.10.10">
    <property type="entry name" value="Ribonuclease Inhibitor"/>
    <property type="match status" value="1"/>
</dbReference>
<feature type="non-terminal residue" evidence="3">
    <location>
        <position position="622"/>
    </location>
</feature>
<dbReference type="Gene3D" id="1.20.1280.50">
    <property type="match status" value="1"/>
</dbReference>
<dbReference type="InterPro" id="IPR036047">
    <property type="entry name" value="F-box-like_dom_sf"/>
</dbReference>
<dbReference type="GeneID" id="9586598"/>
<evidence type="ECO:0000259" key="2">
    <source>
        <dbReference type="PROSITE" id="PS50181"/>
    </source>
</evidence>
<dbReference type="Pfam" id="PF12937">
    <property type="entry name" value="F-box-like"/>
    <property type="match status" value="1"/>
</dbReference>
<dbReference type="OMA" id="APRWRDI"/>
<name>D8PXT1_SCHCM</name>
<dbReference type="EMBL" id="GL377304">
    <property type="protein sequence ID" value="EFI99133.1"/>
    <property type="molecule type" value="Genomic_DNA"/>
</dbReference>
<dbReference type="SUPFAM" id="SSF81383">
    <property type="entry name" value="F-box domain"/>
    <property type="match status" value="1"/>
</dbReference>
<dbReference type="InterPro" id="IPR032675">
    <property type="entry name" value="LRR_dom_sf"/>
</dbReference>
<reference evidence="3 4" key="1">
    <citation type="journal article" date="2010" name="Nat. Biotechnol.">
        <title>Genome sequence of the model mushroom Schizophyllum commune.</title>
        <authorList>
            <person name="Ohm R.A."/>
            <person name="de Jong J.F."/>
            <person name="Lugones L.G."/>
            <person name="Aerts A."/>
            <person name="Kothe E."/>
            <person name="Stajich J.E."/>
            <person name="de Vries R.P."/>
            <person name="Record E."/>
            <person name="Levasseur A."/>
            <person name="Baker S.E."/>
            <person name="Bartholomew K.A."/>
            <person name="Coutinho P.M."/>
            <person name="Erdmann S."/>
            <person name="Fowler T.J."/>
            <person name="Gathman A.C."/>
            <person name="Lombard V."/>
            <person name="Henrissat B."/>
            <person name="Knabe N."/>
            <person name="Kuees U."/>
            <person name="Lilly W.W."/>
            <person name="Lindquist E."/>
            <person name="Lucas S."/>
            <person name="Magnuson J.K."/>
            <person name="Piumi F."/>
            <person name="Raudaskoski M."/>
            <person name="Salamov A."/>
            <person name="Schmutz J."/>
            <person name="Schwarze F.W.M.R."/>
            <person name="vanKuyk P.A."/>
            <person name="Horton J.S."/>
            <person name="Grigoriev I.V."/>
            <person name="Woesten H.A.B."/>
        </authorList>
    </citation>
    <scope>NUCLEOTIDE SEQUENCE [LARGE SCALE GENOMIC DNA]</scope>
    <source>
        <strain evidence="4">H4-8 / FGSC 9210</strain>
    </source>
</reference>
<proteinExistence type="predicted"/>
<keyword evidence="4" id="KW-1185">Reference proteome</keyword>
<feature type="region of interest" description="Disordered" evidence="1">
    <location>
        <begin position="22"/>
        <end position="41"/>
    </location>
</feature>
<dbReference type="Proteomes" id="UP000007431">
    <property type="component" value="Unassembled WGS sequence"/>
</dbReference>
<protein>
    <recommendedName>
        <fullName evidence="2">F-box domain-containing protein</fullName>
    </recommendedName>
</protein>
<feature type="compositionally biased region" description="Acidic residues" evidence="1">
    <location>
        <begin position="22"/>
        <end position="34"/>
    </location>
</feature>
<dbReference type="RefSeq" id="XP_003034036.1">
    <property type="nucleotide sequence ID" value="XM_003033990.1"/>
</dbReference>
<dbReference type="SUPFAM" id="SSF52047">
    <property type="entry name" value="RNI-like"/>
    <property type="match status" value="1"/>
</dbReference>
<dbReference type="InterPro" id="IPR001810">
    <property type="entry name" value="F-box_dom"/>
</dbReference>
<evidence type="ECO:0000256" key="1">
    <source>
        <dbReference type="SAM" id="MobiDB-lite"/>
    </source>
</evidence>
<dbReference type="HOGENOM" id="CLU_439506_0_0_1"/>
<feature type="domain" description="F-box" evidence="2">
    <location>
        <begin position="130"/>
        <end position="184"/>
    </location>
</feature>
<dbReference type="AlphaFoldDB" id="D8PXT1"/>
<dbReference type="KEGG" id="scm:SCHCO_02570438"/>
<evidence type="ECO:0000313" key="4">
    <source>
        <dbReference type="Proteomes" id="UP000007431"/>
    </source>
</evidence>
<evidence type="ECO:0000313" key="3">
    <source>
        <dbReference type="EMBL" id="EFI99133.1"/>
    </source>
</evidence>
<dbReference type="PROSITE" id="PS50181">
    <property type="entry name" value="FBOX"/>
    <property type="match status" value="1"/>
</dbReference>
<dbReference type="OrthoDB" id="3018182at2759"/>
<gene>
    <name evidence="3" type="ORF">SCHCODRAFT_107288</name>
</gene>